<dbReference type="AlphaFoldDB" id="A0A0U2MZ20"/>
<dbReference type="RefSeq" id="WP_062409475.1">
    <property type="nucleotide sequence ID" value="NZ_CP013652.1"/>
</dbReference>
<name>A0A0U2MZ20_9BACL</name>
<keyword evidence="2" id="KW-0479">Metal-binding</keyword>
<dbReference type="PANTHER" id="PTHR21496">
    <property type="entry name" value="FERREDOXIN-RELATED"/>
    <property type="match status" value="1"/>
</dbReference>
<dbReference type="OrthoDB" id="593800at2"/>
<evidence type="ECO:0000256" key="6">
    <source>
        <dbReference type="ARBA" id="ARBA00038001"/>
    </source>
</evidence>
<feature type="domain" description="Rieske" evidence="7">
    <location>
        <begin position="4"/>
        <end position="115"/>
    </location>
</feature>
<reference evidence="9" key="1">
    <citation type="submission" date="2015-12" db="EMBL/GenBank/DDBJ databases">
        <title>Complete genome sequences of two moderately thermophilic Paenibacillus species.</title>
        <authorList>
            <person name="Butler R.III."/>
            <person name="Wang J."/>
            <person name="Stark B.C."/>
            <person name="Pombert J.-F."/>
        </authorList>
    </citation>
    <scope>NUCLEOTIDE SEQUENCE [LARGE SCALE GENOMIC DNA]</scope>
    <source>
        <strain evidence="9">32O-Y</strain>
    </source>
</reference>
<dbReference type="InterPro" id="IPR036922">
    <property type="entry name" value="Rieske_2Fe-2S_sf"/>
</dbReference>
<dbReference type="KEGG" id="pnp:IJ22_31980"/>
<evidence type="ECO:0000256" key="1">
    <source>
        <dbReference type="ARBA" id="ARBA00022714"/>
    </source>
</evidence>
<evidence type="ECO:0000313" key="9">
    <source>
        <dbReference type="Proteomes" id="UP000061660"/>
    </source>
</evidence>
<evidence type="ECO:0000256" key="3">
    <source>
        <dbReference type="ARBA" id="ARBA00023004"/>
    </source>
</evidence>
<evidence type="ECO:0000256" key="5">
    <source>
        <dbReference type="ARBA" id="ARBA00034078"/>
    </source>
</evidence>
<evidence type="ECO:0000259" key="7">
    <source>
        <dbReference type="PROSITE" id="PS51296"/>
    </source>
</evidence>
<dbReference type="Proteomes" id="UP000061660">
    <property type="component" value="Chromosome"/>
</dbReference>
<reference evidence="8 9" key="2">
    <citation type="journal article" date="2016" name="Genome Announc.">
        <title>Complete Genome Sequences of Two Interactive Moderate Thermophiles, Paenibacillus napthalenovorans 32O-Y and Paenibacillus sp. 32O-W.</title>
        <authorList>
            <person name="Butler R.R.III."/>
            <person name="Wang J."/>
            <person name="Stark B.C."/>
            <person name="Pombert J.F."/>
        </authorList>
    </citation>
    <scope>NUCLEOTIDE SEQUENCE [LARGE SCALE GENOMIC DNA]</scope>
    <source>
        <strain evidence="8 9">32O-Y</strain>
    </source>
</reference>
<dbReference type="PANTHER" id="PTHR21496:SF0">
    <property type="entry name" value="RIESKE DOMAIN-CONTAINING PROTEIN"/>
    <property type="match status" value="1"/>
</dbReference>
<accession>A0A0U2MZ20</accession>
<gene>
    <name evidence="8" type="ORF">IJ22_31980</name>
</gene>
<dbReference type="PATRIC" id="fig|162209.4.peg.3424"/>
<organism evidence="8 9">
    <name type="scientific">Paenibacillus naphthalenovorans</name>
    <dbReference type="NCBI Taxonomy" id="162209"/>
    <lineage>
        <taxon>Bacteria</taxon>
        <taxon>Bacillati</taxon>
        <taxon>Bacillota</taxon>
        <taxon>Bacilli</taxon>
        <taxon>Bacillales</taxon>
        <taxon>Paenibacillaceae</taxon>
        <taxon>Paenibacillus</taxon>
    </lineage>
</organism>
<dbReference type="GO" id="GO:0051537">
    <property type="term" value="F:2 iron, 2 sulfur cluster binding"/>
    <property type="evidence" value="ECO:0007669"/>
    <property type="project" value="UniProtKB-KW"/>
</dbReference>
<dbReference type="GO" id="GO:0016705">
    <property type="term" value="F:oxidoreductase activity, acting on paired donors, with incorporation or reduction of molecular oxygen"/>
    <property type="evidence" value="ECO:0007669"/>
    <property type="project" value="UniProtKB-ARBA"/>
</dbReference>
<evidence type="ECO:0000256" key="2">
    <source>
        <dbReference type="ARBA" id="ARBA00022723"/>
    </source>
</evidence>
<evidence type="ECO:0000313" key="8">
    <source>
        <dbReference type="EMBL" id="ALS23567.1"/>
    </source>
</evidence>
<proteinExistence type="inferred from homology"/>
<dbReference type="STRING" id="162209.IJ22_31980"/>
<keyword evidence="1" id="KW-0001">2Fe-2S</keyword>
<dbReference type="GO" id="GO:0004497">
    <property type="term" value="F:monooxygenase activity"/>
    <property type="evidence" value="ECO:0007669"/>
    <property type="project" value="UniProtKB-ARBA"/>
</dbReference>
<evidence type="ECO:0000256" key="4">
    <source>
        <dbReference type="ARBA" id="ARBA00023014"/>
    </source>
</evidence>
<keyword evidence="3" id="KW-0408">Iron</keyword>
<dbReference type="GO" id="GO:0046872">
    <property type="term" value="F:metal ion binding"/>
    <property type="evidence" value="ECO:0007669"/>
    <property type="project" value="UniProtKB-KW"/>
</dbReference>
<dbReference type="SUPFAM" id="SSF50022">
    <property type="entry name" value="ISP domain"/>
    <property type="match status" value="1"/>
</dbReference>
<protein>
    <submittedName>
        <fullName evidence="8">Rieske [2Fe-2S] domain-containing protein</fullName>
    </submittedName>
</protein>
<keyword evidence="9" id="KW-1185">Reference proteome</keyword>
<sequence>MVWNLVAREGEIAPGKAKLVQVDNKQIGIFYEGNKYYAILNICPHFHAEICKGHVTGTLICHSFEEYEMRHDELVLRCPWHHWEFAMDSGKAVIPSIKQRLKIYEVKVEDGNVFVAV</sequence>
<dbReference type="InterPro" id="IPR017941">
    <property type="entry name" value="Rieske_2Fe-2S"/>
</dbReference>
<dbReference type="EMBL" id="CP013652">
    <property type="protein sequence ID" value="ALS23567.1"/>
    <property type="molecule type" value="Genomic_DNA"/>
</dbReference>
<dbReference type="PROSITE" id="PS51296">
    <property type="entry name" value="RIESKE"/>
    <property type="match status" value="1"/>
</dbReference>
<dbReference type="Pfam" id="PF00355">
    <property type="entry name" value="Rieske"/>
    <property type="match status" value="1"/>
</dbReference>
<comment type="cofactor">
    <cofactor evidence="5">
        <name>[2Fe-2S] cluster</name>
        <dbReference type="ChEBI" id="CHEBI:190135"/>
    </cofactor>
</comment>
<comment type="similarity">
    <text evidence="6">Belongs to the bacterial ring-hydroxylating dioxygenase ferredoxin component family.</text>
</comment>
<keyword evidence="4" id="KW-0411">Iron-sulfur</keyword>
<dbReference type="Gene3D" id="2.102.10.10">
    <property type="entry name" value="Rieske [2Fe-2S] iron-sulphur domain"/>
    <property type="match status" value="1"/>
</dbReference>